<accession>A0ACC0M8P5</accession>
<organism evidence="1 2">
    <name type="scientific">Rhododendron molle</name>
    <name type="common">Chinese azalea</name>
    <name type="synonym">Azalea mollis</name>
    <dbReference type="NCBI Taxonomy" id="49168"/>
    <lineage>
        <taxon>Eukaryota</taxon>
        <taxon>Viridiplantae</taxon>
        <taxon>Streptophyta</taxon>
        <taxon>Embryophyta</taxon>
        <taxon>Tracheophyta</taxon>
        <taxon>Spermatophyta</taxon>
        <taxon>Magnoliopsida</taxon>
        <taxon>eudicotyledons</taxon>
        <taxon>Gunneridae</taxon>
        <taxon>Pentapetalae</taxon>
        <taxon>asterids</taxon>
        <taxon>Ericales</taxon>
        <taxon>Ericaceae</taxon>
        <taxon>Ericoideae</taxon>
        <taxon>Rhodoreae</taxon>
        <taxon>Rhododendron</taxon>
    </lineage>
</organism>
<evidence type="ECO:0000313" key="1">
    <source>
        <dbReference type="EMBL" id="KAI8537269.1"/>
    </source>
</evidence>
<keyword evidence="2" id="KW-1185">Reference proteome</keyword>
<reference evidence="1" key="1">
    <citation type="submission" date="2022-02" db="EMBL/GenBank/DDBJ databases">
        <title>Plant Genome Project.</title>
        <authorList>
            <person name="Zhang R.-G."/>
        </authorList>
    </citation>
    <scope>NUCLEOTIDE SEQUENCE</scope>
    <source>
        <strain evidence="1">AT1</strain>
    </source>
</reference>
<name>A0ACC0M8P5_RHOML</name>
<gene>
    <name evidence="1" type="ORF">RHMOL_Rhmol09G0010100</name>
</gene>
<evidence type="ECO:0000313" key="2">
    <source>
        <dbReference type="Proteomes" id="UP001062846"/>
    </source>
</evidence>
<protein>
    <submittedName>
        <fullName evidence="1">Uncharacterized protein</fullName>
    </submittedName>
</protein>
<proteinExistence type="predicted"/>
<comment type="caution">
    <text evidence="1">The sequence shown here is derived from an EMBL/GenBank/DDBJ whole genome shotgun (WGS) entry which is preliminary data.</text>
</comment>
<dbReference type="Proteomes" id="UP001062846">
    <property type="component" value="Chromosome 9"/>
</dbReference>
<sequence>MDAFKDGFLGPGYSDRLLHVGVLFSDLVGSCDSSREGFSSLQIVAGPSSFELFDESRIMFCINDSDSLESDEEEDAPIGIMGNGKIKPEVKGAKPAASKGKIGKPESLAKAKVVVEPKKKDESDEDDMNQRMRFYLDFSLFLDMLNASDDIGDSHDLDDEMKMRRLLIRLFVARITALWPILAPCLVILFYIVFSNYHVVGVNVLWVCSYADEISRLRSSV</sequence>
<dbReference type="EMBL" id="CM046396">
    <property type="protein sequence ID" value="KAI8537269.1"/>
    <property type="molecule type" value="Genomic_DNA"/>
</dbReference>